<accession>A0A0G0I749</accession>
<evidence type="ECO:0000313" key="2">
    <source>
        <dbReference type="EMBL" id="KKQ50377.1"/>
    </source>
</evidence>
<proteinExistence type="predicted"/>
<reference evidence="2 3" key="1">
    <citation type="journal article" date="2015" name="Nature">
        <title>rRNA introns, odd ribosomes, and small enigmatic genomes across a large radiation of phyla.</title>
        <authorList>
            <person name="Brown C.T."/>
            <person name="Hug L.A."/>
            <person name="Thomas B.C."/>
            <person name="Sharon I."/>
            <person name="Castelle C.J."/>
            <person name="Singh A."/>
            <person name="Wilkins M.J."/>
            <person name="Williams K.H."/>
            <person name="Banfield J.F."/>
        </authorList>
    </citation>
    <scope>NUCLEOTIDE SEQUENCE [LARGE SCALE GENOMIC DNA]</scope>
</reference>
<keyword evidence="2" id="KW-0489">Methyltransferase</keyword>
<dbReference type="AlphaFoldDB" id="A0A0G0I749"/>
<keyword evidence="2" id="KW-0808">Transferase</keyword>
<sequence>MKKCEYVKMHLLEDSHFWFVGKRFFIKTYLDKITSKISTILDIGSGTGGTTKLLEKYGKVIGIEKNSFAQSLSKKRGLEVVKGKAEKLPFKKNSFDLVTILDVLYHRDIKNINKVIKETSRVLKPKGFILITDSAFSFLQGNHSSFVYEKRRFTVSELKKILYKNGFITTNDSYVYFSIFPFVFLKRTIIDLFFKSNKSDVSAFPKIVNLLLISILRLESLLLNYVKLPIGSSLIILGQKHE</sequence>
<evidence type="ECO:0000259" key="1">
    <source>
        <dbReference type="Pfam" id="PF08241"/>
    </source>
</evidence>
<dbReference type="Pfam" id="PF08241">
    <property type="entry name" value="Methyltransf_11"/>
    <property type="match status" value="1"/>
</dbReference>
<feature type="domain" description="Methyltransferase type 11" evidence="1">
    <location>
        <begin position="41"/>
        <end position="131"/>
    </location>
</feature>
<dbReference type="EMBL" id="LBTX01000006">
    <property type="protein sequence ID" value="KKQ50377.1"/>
    <property type="molecule type" value="Genomic_DNA"/>
</dbReference>
<dbReference type="PANTHER" id="PTHR43591">
    <property type="entry name" value="METHYLTRANSFERASE"/>
    <property type="match status" value="1"/>
</dbReference>
<evidence type="ECO:0000313" key="3">
    <source>
        <dbReference type="Proteomes" id="UP000034231"/>
    </source>
</evidence>
<gene>
    <name evidence="2" type="ORF">US68_C0006G0057</name>
</gene>
<dbReference type="InterPro" id="IPR013216">
    <property type="entry name" value="Methyltransf_11"/>
</dbReference>
<name>A0A0G0I749_9BACT</name>
<dbReference type="InterPro" id="IPR029063">
    <property type="entry name" value="SAM-dependent_MTases_sf"/>
</dbReference>
<organism evidence="2 3">
    <name type="scientific">Candidatus Shapirobacteria bacterium GW2011_GWE1_38_10</name>
    <dbReference type="NCBI Taxonomy" id="1618488"/>
    <lineage>
        <taxon>Bacteria</taxon>
        <taxon>Candidatus Shapironibacteriota</taxon>
    </lineage>
</organism>
<dbReference type="Proteomes" id="UP000034231">
    <property type="component" value="Unassembled WGS sequence"/>
</dbReference>
<dbReference type="GO" id="GO:0008757">
    <property type="term" value="F:S-adenosylmethionine-dependent methyltransferase activity"/>
    <property type="evidence" value="ECO:0007669"/>
    <property type="project" value="InterPro"/>
</dbReference>
<dbReference type="Gene3D" id="3.40.50.150">
    <property type="entry name" value="Vaccinia Virus protein VP39"/>
    <property type="match status" value="1"/>
</dbReference>
<dbReference type="CDD" id="cd02440">
    <property type="entry name" value="AdoMet_MTases"/>
    <property type="match status" value="1"/>
</dbReference>
<dbReference type="GO" id="GO:0032259">
    <property type="term" value="P:methylation"/>
    <property type="evidence" value="ECO:0007669"/>
    <property type="project" value="UniProtKB-KW"/>
</dbReference>
<dbReference type="SUPFAM" id="SSF53335">
    <property type="entry name" value="S-adenosyl-L-methionine-dependent methyltransferases"/>
    <property type="match status" value="1"/>
</dbReference>
<comment type="caution">
    <text evidence="2">The sequence shown here is derived from an EMBL/GenBank/DDBJ whole genome shotgun (WGS) entry which is preliminary data.</text>
</comment>
<protein>
    <submittedName>
        <fullName evidence="2">Methyltransferase type 11</fullName>
    </submittedName>
</protein>